<evidence type="ECO:0000256" key="1">
    <source>
        <dbReference type="ARBA" id="ARBA00022723"/>
    </source>
</evidence>
<protein>
    <submittedName>
        <fullName evidence="6">MICAL 3</fullName>
    </submittedName>
</protein>
<feature type="domain" description="LIM zinc-binding" evidence="5">
    <location>
        <begin position="251"/>
        <end position="311"/>
    </location>
</feature>
<evidence type="ECO:0000256" key="2">
    <source>
        <dbReference type="ARBA" id="ARBA00022833"/>
    </source>
</evidence>
<dbReference type="Gene3D" id="2.10.110.10">
    <property type="entry name" value="Cysteine Rich Protein"/>
    <property type="match status" value="1"/>
</dbReference>
<evidence type="ECO:0000256" key="4">
    <source>
        <dbReference type="PROSITE-ProRule" id="PRU00125"/>
    </source>
</evidence>
<evidence type="ECO:0000259" key="5">
    <source>
        <dbReference type="PROSITE" id="PS50023"/>
    </source>
</evidence>
<dbReference type="SMART" id="SM00132">
    <property type="entry name" value="LIM"/>
    <property type="match status" value="1"/>
</dbReference>
<dbReference type="EMBL" id="SKCS01000295">
    <property type="protein sequence ID" value="TNN11405.1"/>
    <property type="molecule type" value="Genomic_DNA"/>
</dbReference>
<keyword evidence="1 4" id="KW-0479">Metal-binding</keyword>
<dbReference type="Proteomes" id="UP000311919">
    <property type="component" value="Unassembled WGS sequence"/>
</dbReference>
<evidence type="ECO:0000256" key="3">
    <source>
        <dbReference type="ARBA" id="ARBA00023038"/>
    </source>
</evidence>
<dbReference type="AlphaFoldDB" id="A0A4Z2D4J6"/>
<keyword evidence="7" id="KW-1185">Reference proteome</keyword>
<dbReference type="OrthoDB" id="25414at2759"/>
<evidence type="ECO:0000313" key="6">
    <source>
        <dbReference type="EMBL" id="TNN11405.1"/>
    </source>
</evidence>
<proteinExistence type="predicted"/>
<keyword evidence="3 4" id="KW-0440">LIM domain</keyword>
<accession>A0A4Z2D4J6</accession>
<name>A0A4Z2D4J6_SCHJA</name>
<comment type="caution">
    <text evidence="6">The sequence shown here is derived from an EMBL/GenBank/DDBJ whole genome shotgun (WGS) entry which is preliminary data.</text>
</comment>
<organism evidence="6 7">
    <name type="scientific">Schistosoma japonicum</name>
    <name type="common">Blood fluke</name>
    <dbReference type="NCBI Taxonomy" id="6182"/>
    <lineage>
        <taxon>Eukaryota</taxon>
        <taxon>Metazoa</taxon>
        <taxon>Spiralia</taxon>
        <taxon>Lophotrochozoa</taxon>
        <taxon>Platyhelminthes</taxon>
        <taxon>Trematoda</taxon>
        <taxon>Digenea</taxon>
        <taxon>Strigeidida</taxon>
        <taxon>Schistosomatoidea</taxon>
        <taxon>Schistosomatidae</taxon>
        <taxon>Schistosoma</taxon>
    </lineage>
</organism>
<dbReference type="GO" id="GO:0046872">
    <property type="term" value="F:metal ion binding"/>
    <property type="evidence" value="ECO:0007669"/>
    <property type="project" value="UniProtKB-KW"/>
</dbReference>
<keyword evidence="2 4" id="KW-0862">Zinc</keyword>
<sequence length="315" mass="36484">MLIKRNKEQKWCKQKDINFNKQVHDVLSGNENSLIVKNSRRSSQNKKRSPMQTDDDLQEEHNIIDKLKIDPSNDITDLNKNDFSESINDATQKINSSTNKLIQRKNIECYSGEYNQNVNVKTISNEFLTLSKMDTWQQLDEFNTLINIDQTIRQETDELRRSDHFQSHLPNQYQVKSLDDKLGNTRPYCKSHLNYDVDEGNLCGLHKPNPVPKEVISDYHPESKKGITVHSLMSIIGLFESISEGEVPGLLICEACSKPAYLAERFETGINVFHLTCFKCDICGCTLHRGTWNKRDSNFYCNPCHRKLTLQTFRH</sequence>
<dbReference type="Pfam" id="PF00412">
    <property type="entry name" value="LIM"/>
    <property type="match status" value="1"/>
</dbReference>
<gene>
    <name evidence="6" type="ORF">EWB00_004623</name>
</gene>
<dbReference type="PROSITE" id="PS00478">
    <property type="entry name" value="LIM_DOMAIN_1"/>
    <property type="match status" value="1"/>
</dbReference>
<reference evidence="6 7" key="1">
    <citation type="submission" date="2019-03" db="EMBL/GenBank/DDBJ databases">
        <title>An improved genome assembly of the fluke Schistosoma japonicum.</title>
        <authorList>
            <person name="Hu W."/>
            <person name="Luo F."/>
            <person name="Yin M."/>
            <person name="Mo X."/>
            <person name="Sun C."/>
            <person name="Wu Q."/>
            <person name="Zhu B."/>
            <person name="Xiang M."/>
            <person name="Wang J."/>
            <person name="Wang Y."/>
            <person name="Zhang T."/>
            <person name="Xu B."/>
            <person name="Zheng H."/>
            <person name="Feng Z."/>
        </authorList>
    </citation>
    <scope>NUCLEOTIDE SEQUENCE [LARGE SCALE GENOMIC DNA]</scope>
    <source>
        <strain evidence="6">HuSjv2</strain>
        <tissue evidence="6">Worms</tissue>
    </source>
</reference>
<evidence type="ECO:0000313" key="7">
    <source>
        <dbReference type="Proteomes" id="UP000311919"/>
    </source>
</evidence>
<dbReference type="InterPro" id="IPR001781">
    <property type="entry name" value="Znf_LIM"/>
</dbReference>
<dbReference type="PROSITE" id="PS50023">
    <property type="entry name" value="LIM_DOMAIN_2"/>
    <property type="match status" value="1"/>
</dbReference>